<dbReference type="SMART" id="SM00448">
    <property type="entry name" value="REC"/>
    <property type="match status" value="1"/>
</dbReference>
<dbReference type="SUPFAM" id="SSF52172">
    <property type="entry name" value="CheY-like"/>
    <property type="match status" value="1"/>
</dbReference>
<keyword evidence="2" id="KW-0963">Cytoplasm</keyword>
<comment type="subcellular location">
    <subcellularLocation>
        <location evidence="1">Cytoplasm</location>
    </subcellularLocation>
</comment>
<evidence type="ECO:0000256" key="5">
    <source>
        <dbReference type="ARBA" id="ARBA00023015"/>
    </source>
</evidence>
<evidence type="ECO:0000256" key="8">
    <source>
        <dbReference type="PROSITE-ProRule" id="PRU00169"/>
    </source>
</evidence>
<dbReference type="InterPro" id="IPR016032">
    <property type="entry name" value="Sig_transdc_resp-reg_C-effctor"/>
</dbReference>
<comment type="caution">
    <text evidence="12">The sequence shown here is derived from an EMBL/GenBank/DDBJ whole genome shotgun (WGS) entry which is preliminary data.</text>
</comment>
<dbReference type="Pfam" id="PF00072">
    <property type="entry name" value="Response_reg"/>
    <property type="match status" value="1"/>
</dbReference>
<dbReference type="PANTHER" id="PTHR48111">
    <property type="entry name" value="REGULATOR OF RPOS"/>
    <property type="match status" value="1"/>
</dbReference>
<accession>A0AAP1EDD9</accession>
<gene>
    <name evidence="12" type="ORF">B4122_0962</name>
</gene>
<feature type="domain" description="OmpR/PhoB-type" evidence="11">
    <location>
        <begin position="190"/>
        <end position="288"/>
    </location>
</feature>
<dbReference type="SUPFAM" id="SSF46894">
    <property type="entry name" value="C-terminal effector domain of the bipartite response regulators"/>
    <property type="match status" value="1"/>
</dbReference>
<dbReference type="InterPro" id="IPR036388">
    <property type="entry name" value="WH-like_DNA-bd_sf"/>
</dbReference>
<evidence type="ECO:0000256" key="1">
    <source>
        <dbReference type="ARBA" id="ARBA00004496"/>
    </source>
</evidence>
<sequence length="289" mass="33651">MDKTASGARPLADKLIVVQRYEKNMNNLFLVDEIKTNNCETQNLLFKMVLLYKKASKQSEDIMKILMIEDNVSVCTMTEMFFFKEGFEAEFVHDGLEGYQRFTEENWDLIILDIMLPSMDGVTICRKIRETSTVPIIMLTAKDTESDQVIGFEMGADDYVTKPFSPLTLVARIKAVIRRYKATGKAVIDEDMIETECFTINKKTREVLLNGEPVENLTPKEFDLLYYLVQNPRQVFSREQLLEQVWGYQFYGDERTVDVHIKRLRKKLASEDKPFLYTVWGVGYKFDED</sequence>
<dbReference type="PROSITE" id="PS50110">
    <property type="entry name" value="RESPONSE_REGULATORY"/>
    <property type="match status" value="1"/>
</dbReference>
<dbReference type="InterPro" id="IPR001867">
    <property type="entry name" value="OmpR/PhoB-type_DNA-bd"/>
</dbReference>
<keyword evidence="6 9" id="KW-0238">DNA-binding</keyword>
<evidence type="ECO:0000256" key="4">
    <source>
        <dbReference type="ARBA" id="ARBA00023012"/>
    </source>
</evidence>
<dbReference type="Gene3D" id="1.10.10.10">
    <property type="entry name" value="Winged helix-like DNA-binding domain superfamily/Winged helix DNA-binding domain"/>
    <property type="match status" value="1"/>
</dbReference>
<organism evidence="12 13">
    <name type="scientific">Bacillus subtilis</name>
    <dbReference type="NCBI Taxonomy" id="1423"/>
    <lineage>
        <taxon>Bacteria</taxon>
        <taxon>Bacillati</taxon>
        <taxon>Bacillota</taxon>
        <taxon>Bacilli</taxon>
        <taxon>Bacillales</taxon>
        <taxon>Bacillaceae</taxon>
        <taxon>Bacillus</taxon>
    </lineage>
</organism>
<dbReference type="FunFam" id="3.40.50.2300:FF:000001">
    <property type="entry name" value="DNA-binding response regulator PhoB"/>
    <property type="match status" value="1"/>
</dbReference>
<dbReference type="GO" id="GO:0005829">
    <property type="term" value="C:cytosol"/>
    <property type="evidence" value="ECO:0007669"/>
    <property type="project" value="TreeGrafter"/>
</dbReference>
<dbReference type="PROSITE" id="PS51755">
    <property type="entry name" value="OMPR_PHOB"/>
    <property type="match status" value="1"/>
</dbReference>
<evidence type="ECO:0000313" key="12">
    <source>
        <dbReference type="EMBL" id="KZD94266.1"/>
    </source>
</evidence>
<reference evidence="12 13" key="1">
    <citation type="submission" date="2015-09" db="EMBL/GenBank/DDBJ databases">
        <title>Spore heat resistance.</title>
        <authorList>
            <person name="Boekhorst J."/>
            <person name="Berendsen E.M."/>
            <person name="Wells-Bennik M.H."/>
            <person name="Kuipers O.P."/>
        </authorList>
    </citation>
    <scope>NUCLEOTIDE SEQUENCE [LARGE SCALE GENOMIC DNA]</scope>
    <source>
        <strain evidence="12 13">B4122</strain>
    </source>
</reference>
<proteinExistence type="predicted"/>
<dbReference type="SMART" id="SM00862">
    <property type="entry name" value="Trans_reg_C"/>
    <property type="match status" value="1"/>
</dbReference>
<dbReference type="GO" id="GO:0000156">
    <property type="term" value="F:phosphorelay response regulator activity"/>
    <property type="evidence" value="ECO:0007669"/>
    <property type="project" value="TreeGrafter"/>
</dbReference>
<keyword evidence="5" id="KW-0805">Transcription regulation</keyword>
<dbReference type="EMBL" id="LJZV01000003">
    <property type="protein sequence ID" value="KZD94266.1"/>
    <property type="molecule type" value="Genomic_DNA"/>
</dbReference>
<dbReference type="Gene3D" id="3.40.50.2300">
    <property type="match status" value="1"/>
</dbReference>
<dbReference type="Gene3D" id="6.10.250.690">
    <property type="match status" value="1"/>
</dbReference>
<dbReference type="GO" id="GO:0006355">
    <property type="term" value="P:regulation of DNA-templated transcription"/>
    <property type="evidence" value="ECO:0007669"/>
    <property type="project" value="InterPro"/>
</dbReference>
<evidence type="ECO:0000259" key="10">
    <source>
        <dbReference type="PROSITE" id="PS50110"/>
    </source>
</evidence>
<dbReference type="GO" id="GO:0032993">
    <property type="term" value="C:protein-DNA complex"/>
    <property type="evidence" value="ECO:0007669"/>
    <property type="project" value="TreeGrafter"/>
</dbReference>
<keyword evidence="7" id="KW-0804">Transcription</keyword>
<evidence type="ECO:0000259" key="11">
    <source>
        <dbReference type="PROSITE" id="PS51755"/>
    </source>
</evidence>
<evidence type="ECO:0000256" key="9">
    <source>
        <dbReference type="PROSITE-ProRule" id="PRU01091"/>
    </source>
</evidence>
<name>A0AAP1EDD9_BACIU</name>
<dbReference type="AlphaFoldDB" id="A0AAP1EDD9"/>
<protein>
    <submittedName>
        <fullName evidence="12">DNA-binding response regulator</fullName>
    </submittedName>
</protein>
<evidence type="ECO:0000256" key="7">
    <source>
        <dbReference type="ARBA" id="ARBA00023163"/>
    </source>
</evidence>
<dbReference type="InterPro" id="IPR001789">
    <property type="entry name" value="Sig_transdc_resp-reg_receiver"/>
</dbReference>
<dbReference type="FunFam" id="1.10.10.10:FF:000018">
    <property type="entry name" value="DNA-binding response regulator ResD"/>
    <property type="match status" value="1"/>
</dbReference>
<evidence type="ECO:0000313" key="13">
    <source>
        <dbReference type="Proteomes" id="UP000076442"/>
    </source>
</evidence>
<dbReference type="InterPro" id="IPR011006">
    <property type="entry name" value="CheY-like_superfamily"/>
</dbReference>
<feature type="DNA-binding region" description="OmpR/PhoB-type" evidence="9">
    <location>
        <begin position="190"/>
        <end position="288"/>
    </location>
</feature>
<evidence type="ECO:0000256" key="6">
    <source>
        <dbReference type="ARBA" id="ARBA00023125"/>
    </source>
</evidence>
<dbReference type="CDD" id="cd17574">
    <property type="entry name" value="REC_OmpR"/>
    <property type="match status" value="1"/>
</dbReference>
<keyword evidence="4" id="KW-0902">Two-component regulatory system</keyword>
<keyword evidence="3 8" id="KW-0597">Phosphoprotein</keyword>
<dbReference type="Proteomes" id="UP000076442">
    <property type="component" value="Unassembled WGS sequence"/>
</dbReference>
<dbReference type="InterPro" id="IPR039420">
    <property type="entry name" value="WalR-like"/>
</dbReference>
<evidence type="ECO:0000256" key="3">
    <source>
        <dbReference type="ARBA" id="ARBA00022553"/>
    </source>
</evidence>
<evidence type="ECO:0000256" key="2">
    <source>
        <dbReference type="ARBA" id="ARBA00022490"/>
    </source>
</evidence>
<feature type="domain" description="Response regulatory" evidence="10">
    <location>
        <begin position="64"/>
        <end position="177"/>
    </location>
</feature>
<dbReference type="CDD" id="cd00383">
    <property type="entry name" value="trans_reg_C"/>
    <property type="match status" value="1"/>
</dbReference>
<dbReference type="PANTHER" id="PTHR48111:SF21">
    <property type="entry name" value="DNA-BINDING DUAL MASTER TRANSCRIPTIONAL REGULATOR RPAA"/>
    <property type="match status" value="1"/>
</dbReference>
<dbReference type="GO" id="GO:0000976">
    <property type="term" value="F:transcription cis-regulatory region binding"/>
    <property type="evidence" value="ECO:0007669"/>
    <property type="project" value="TreeGrafter"/>
</dbReference>
<dbReference type="Pfam" id="PF00486">
    <property type="entry name" value="Trans_reg_C"/>
    <property type="match status" value="1"/>
</dbReference>
<feature type="modified residue" description="4-aspartylphosphate" evidence="8">
    <location>
        <position position="113"/>
    </location>
</feature>